<dbReference type="EMBL" id="MU152099">
    <property type="protein sequence ID" value="KAF9441046.1"/>
    <property type="molecule type" value="Genomic_DNA"/>
</dbReference>
<gene>
    <name evidence="2" type="ORF">P691DRAFT_685296</name>
</gene>
<keyword evidence="1" id="KW-1133">Transmembrane helix</keyword>
<evidence type="ECO:0000313" key="2">
    <source>
        <dbReference type="EMBL" id="KAF9441046.1"/>
    </source>
</evidence>
<organism evidence="2 3">
    <name type="scientific">Macrolepiota fuliginosa MF-IS2</name>
    <dbReference type="NCBI Taxonomy" id="1400762"/>
    <lineage>
        <taxon>Eukaryota</taxon>
        <taxon>Fungi</taxon>
        <taxon>Dikarya</taxon>
        <taxon>Basidiomycota</taxon>
        <taxon>Agaricomycotina</taxon>
        <taxon>Agaricomycetes</taxon>
        <taxon>Agaricomycetidae</taxon>
        <taxon>Agaricales</taxon>
        <taxon>Agaricineae</taxon>
        <taxon>Agaricaceae</taxon>
        <taxon>Macrolepiota</taxon>
    </lineage>
</organism>
<evidence type="ECO:0000256" key="1">
    <source>
        <dbReference type="SAM" id="Phobius"/>
    </source>
</evidence>
<reference evidence="2" key="1">
    <citation type="submission" date="2020-11" db="EMBL/GenBank/DDBJ databases">
        <authorList>
            <consortium name="DOE Joint Genome Institute"/>
            <person name="Ahrendt S."/>
            <person name="Riley R."/>
            <person name="Andreopoulos W."/>
            <person name="Labutti K."/>
            <person name="Pangilinan J."/>
            <person name="Ruiz-Duenas F.J."/>
            <person name="Barrasa J.M."/>
            <person name="Sanchez-Garcia M."/>
            <person name="Camarero S."/>
            <person name="Miyauchi S."/>
            <person name="Serrano A."/>
            <person name="Linde D."/>
            <person name="Babiker R."/>
            <person name="Drula E."/>
            <person name="Ayuso-Fernandez I."/>
            <person name="Pacheco R."/>
            <person name="Padilla G."/>
            <person name="Ferreira P."/>
            <person name="Barriuso J."/>
            <person name="Kellner H."/>
            <person name="Castanera R."/>
            <person name="Alfaro M."/>
            <person name="Ramirez L."/>
            <person name="Pisabarro A.G."/>
            <person name="Kuo A."/>
            <person name="Tritt A."/>
            <person name="Lipzen A."/>
            <person name="He G."/>
            <person name="Yan M."/>
            <person name="Ng V."/>
            <person name="Cullen D."/>
            <person name="Martin F."/>
            <person name="Rosso M.-N."/>
            <person name="Henrissat B."/>
            <person name="Hibbett D."/>
            <person name="Martinez A.T."/>
            <person name="Grigoriev I.V."/>
        </authorList>
    </citation>
    <scope>NUCLEOTIDE SEQUENCE</scope>
    <source>
        <strain evidence="2">MF-IS2</strain>
    </source>
</reference>
<proteinExistence type="predicted"/>
<name>A0A9P5X197_9AGAR</name>
<protein>
    <submittedName>
        <fullName evidence="2">Uncharacterized protein</fullName>
    </submittedName>
</protein>
<feature type="transmembrane region" description="Helical" evidence="1">
    <location>
        <begin position="138"/>
        <end position="158"/>
    </location>
</feature>
<keyword evidence="1" id="KW-0812">Transmembrane</keyword>
<feature type="transmembrane region" description="Helical" evidence="1">
    <location>
        <begin position="104"/>
        <end position="131"/>
    </location>
</feature>
<accession>A0A9P5X197</accession>
<evidence type="ECO:0000313" key="3">
    <source>
        <dbReference type="Proteomes" id="UP000807342"/>
    </source>
</evidence>
<feature type="transmembrane region" description="Helical" evidence="1">
    <location>
        <begin position="53"/>
        <end position="73"/>
    </location>
</feature>
<feature type="transmembrane region" description="Helical" evidence="1">
    <location>
        <begin position="220"/>
        <end position="244"/>
    </location>
</feature>
<dbReference type="OrthoDB" id="2641762at2759"/>
<dbReference type="Proteomes" id="UP000807342">
    <property type="component" value="Unassembled WGS sequence"/>
</dbReference>
<feature type="transmembrane region" description="Helical" evidence="1">
    <location>
        <begin position="256"/>
        <end position="274"/>
    </location>
</feature>
<sequence length="313" mass="34923">MSNTGQLRLTEDVDLISATTINGLLYGIALSLFFLCVQSLYPQLKAPHLQRQAIFILGYTSAVMICGFVYLALFTQITQLAYIDHNTSPGELHGYEQLLYGQPIGVVLSVFNTMVDALTLGTQLWCLWVVYHATQYEIIIMVLPVLLYLVGVDLQLLLLQYPNLVSQIYSFLGSQVFIGVMNIAFQLAFTLLVTLLVIGRLLLIHRHHIKLMGATNISKLYMSIVTMFIESYALESAWVLASLISYIMGGIASLDFFSNCNVAIEMIAYFLVIYRVSTGRAQSKDARQQVTRSLEFNYSTGYTTQTSVLGTAT</sequence>
<keyword evidence="1" id="KW-0472">Membrane</keyword>
<dbReference type="AlphaFoldDB" id="A0A9P5X197"/>
<keyword evidence="3" id="KW-1185">Reference proteome</keyword>
<feature type="transmembrane region" description="Helical" evidence="1">
    <location>
        <begin position="178"/>
        <end position="199"/>
    </location>
</feature>
<comment type="caution">
    <text evidence="2">The sequence shown here is derived from an EMBL/GenBank/DDBJ whole genome shotgun (WGS) entry which is preliminary data.</text>
</comment>
<feature type="transmembrane region" description="Helical" evidence="1">
    <location>
        <begin position="20"/>
        <end position="41"/>
    </location>
</feature>